<evidence type="ECO:0000256" key="1">
    <source>
        <dbReference type="SAM" id="MobiDB-lite"/>
    </source>
</evidence>
<feature type="compositionally biased region" description="Basic and acidic residues" evidence="1">
    <location>
        <begin position="29"/>
        <end position="38"/>
    </location>
</feature>
<protein>
    <submittedName>
        <fullName evidence="2">Phosphatidylethanolamine-binding protein</fullName>
    </submittedName>
</protein>
<dbReference type="AlphaFoldDB" id="A0A4R0GW61"/>
<comment type="caution">
    <text evidence="2">The sequence shown here is derived from an EMBL/GenBank/DDBJ whole genome shotgun (WGS) entry which is preliminary data.</text>
</comment>
<dbReference type="OrthoDB" id="3401467at2"/>
<feature type="region of interest" description="Disordered" evidence="1">
    <location>
        <begin position="1"/>
        <end position="70"/>
    </location>
</feature>
<proteinExistence type="predicted"/>
<dbReference type="EMBL" id="SJJR01000001">
    <property type="protein sequence ID" value="TCC00250.1"/>
    <property type="molecule type" value="Genomic_DNA"/>
</dbReference>
<reference evidence="2 3" key="1">
    <citation type="submission" date="2019-02" db="EMBL/GenBank/DDBJ databases">
        <title>Jishengella sp. nov., isolated from a root of Zingiber montanum.</title>
        <authorList>
            <person name="Kuncharoen N."/>
            <person name="Kudo T."/>
            <person name="Masahiro Y."/>
            <person name="Ohkuma M."/>
            <person name="Tanasupawat S."/>
        </authorList>
    </citation>
    <scope>NUCLEOTIDE SEQUENCE [LARGE SCALE GENOMIC DNA]</scope>
    <source>
        <strain evidence="2 3">PLAI 1-1</strain>
    </source>
</reference>
<evidence type="ECO:0000313" key="2">
    <source>
        <dbReference type="EMBL" id="TCC00250.1"/>
    </source>
</evidence>
<dbReference type="RefSeq" id="WP_131299468.1">
    <property type="nucleotide sequence ID" value="NZ_SJJR01000001.1"/>
</dbReference>
<evidence type="ECO:0000313" key="3">
    <source>
        <dbReference type="Proteomes" id="UP000292274"/>
    </source>
</evidence>
<name>A0A4R0GW61_9ACTN</name>
<gene>
    <name evidence="2" type="ORF">E0H26_00650</name>
</gene>
<organism evidence="2 3">
    <name type="scientific">Micromonospora zingiberis</name>
    <dbReference type="NCBI Taxonomy" id="2053011"/>
    <lineage>
        <taxon>Bacteria</taxon>
        <taxon>Bacillati</taxon>
        <taxon>Actinomycetota</taxon>
        <taxon>Actinomycetes</taxon>
        <taxon>Micromonosporales</taxon>
        <taxon>Micromonosporaceae</taxon>
        <taxon>Micromonospora</taxon>
    </lineage>
</organism>
<dbReference type="Proteomes" id="UP000292274">
    <property type="component" value="Unassembled WGS sequence"/>
</dbReference>
<sequence length="70" mass="7631">MPGPRPGSNAYDKQRARIRNAIDNSGRGASDERADEAANRILQGDRGQRGIVRGERTYGPKGNREPGDPK</sequence>
<feature type="compositionally biased region" description="Basic and acidic residues" evidence="1">
    <location>
        <begin position="46"/>
        <end position="70"/>
    </location>
</feature>
<accession>A0A4R0GW61</accession>
<keyword evidence="3" id="KW-1185">Reference proteome</keyword>